<evidence type="ECO:0000313" key="1">
    <source>
        <dbReference type="EMBL" id="KAK8161893.1"/>
    </source>
</evidence>
<reference evidence="1 2" key="1">
    <citation type="journal article" date="2022" name="G3 (Bethesda)">
        <title>Enemy or ally: a genomic approach to elucidate the lifestyle of Phyllosticta citrichinaensis.</title>
        <authorList>
            <person name="Buijs V.A."/>
            <person name="Groenewald J.Z."/>
            <person name="Haridas S."/>
            <person name="LaButti K.M."/>
            <person name="Lipzen A."/>
            <person name="Martin F.M."/>
            <person name="Barry K."/>
            <person name="Grigoriev I.V."/>
            <person name="Crous P.W."/>
            <person name="Seidl M.F."/>
        </authorList>
    </citation>
    <scope>NUCLEOTIDE SEQUENCE [LARGE SCALE GENOMIC DNA]</scope>
    <source>
        <strain evidence="1 2">CBS 129764</strain>
    </source>
</reference>
<protein>
    <submittedName>
        <fullName evidence="1">Uncharacterized protein</fullName>
    </submittedName>
</protein>
<gene>
    <name evidence="1" type="ORF">IWX90DRAFT_416891</name>
</gene>
<name>A0ABR1XNV8_9PEZI</name>
<comment type="caution">
    <text evidence="1">The sequence shown here is derived from an EMBL/GenBank/DDBJ whole genome shotgun (WGS) entry which is preliminary data.</text>
</comment>
<evidence type="ECO:0000313" key="2">
    <source>
        <dbReference type="Proteomes" id="UP001456524"/>
    </source>
</evidence>
<sequence length="222" mass="24242">MWRLFFQSQLINAMWHSQSTRDALSASASGSGSGSGSGARYEKGRYGTPCLPCFLSRFSMFPSCRPHRLFCDVDGTIRPSTTSPALHPVLVPASPNLQTRPSPCSCTSVALPNLSAGPNILDMAAAAIAMNRPRPCPLTARSFSRSRKIKPWRFLAAAAPRPSGKEYPLPALVACPPVLLRMWSLPNQETSGLKWTPPSTVCIKKRSKRCKLQRPQKFLSTA</sequence>
<proteinExistence type="predicted"/>
<accession>A0ABR1XNV8</accession>
<dbReference type="Proteomes" id="UP001456524">
    <property type="component" value="Unassembled WGS sequence"/>
</dbReference>
<keyword evidence="2" id="KW-1185">Reference proteome</keyword>
<organism evidence="1 2">
    <name type="scientific">Phyllosticta citrichinensis</name>
    <dbReference type="NCBI Taxonomy" id="1130410"/>
    <lineage>
        <taxon>Eukaryota</taxon>
        <taxon>Fungi</taxon>
        <taxon>Dikarya</taxon>
        <taxon>Ascomycota</taxon>
        <taxon>Pezizomycotina</taxon>
        <taxon>Dothideomycetes</taxon>
        <taxon>Dothideomycetes incertae sedis</taxon>
        <taxon>Botryosphaeriales</taxon>
        <taxon>Phyllostictaceae</taxon>
        <taxon>Phyllosticta</taxon>
    </lineage>
</organism>
<dbReference type="EMBL" id="JBBWUH010000007">
    <property type="protein sequence ID" value="KAK8161893.1"/>
    <property type="molecule type" value="Genomic_DNA"/>
</dbReference>